<evidence type="ECO:0000256" key="1">
    <source>
        <dbReference type="ARBA" id="ARBA00022658"/>
    </source>
</evidence>
<feature type="region of interest" description="Disordered" evidence="3">
    <location>
        <begin position="1"/>
        <end position="31"/>
    </location>
</feature>
<dbReference type="GO" id="GO:0005886">
    <property type="term" value="C:plasma membrane"/>
    <property type="evidence" value="ECO:0007669"/>
    <property type="project" value="UniProtKB-ARBA"/>
</dbReference>
<evidence type="ECO:0000313" key="6">
    <source>
        <dbReference type="Proteomes" id="UP000836841"/>
    </source>
</evidence>
<dbReference type="Gene3D" id="1.20.58.2010">
    <property type="entry name" value="PRONE domain, subdomain 1"/>
    <property type="match status" value="2"/>
</dbReference>
<dbReference type="GO" id="GO:0005085">
    <property type="term" value="F:guanyl-nucleotide exchange factor activity"/>
    <property type="evidence" value="ECO:0007669"/>
    <property type="project" value="UniProtKB-UniRule"/>
</dbReference>
<dbReference type="PROSITE" id="PS51334">
    <property type="entry name" value="PRONE"/>
    <property type="match status" value="1"/>
</dbReference>
<name>A0AAU9T111_THLAR</name>
<evidence type="ECO:0000256" key="2">
    <source>
        <dbReference type="PROSITE-ProRule" id="PRU00663"/>
    </source>
</evidence>
<dbReference type="Proteomes" id="UP000836841">
    <property type="component" value="Chromosome 7"/>
</dbReference>
<accession>A0AAU9T111</accession>
<dbReference type="InterPro" id="IPR005512">
    <property type="entry name" value="PRONE_dom"/>
</dbReference>
<feature type="compositionally biased region" description="Low complexity" evidence="3">
    <location>
        <begin position="15"/>
        <end position="31"/>
    </location>
</feature>
<dbReference type="AlphaFoldDB" id="A0AAU9T111"/>
<dbReference type="FunFam" id="1.20.58.2010:FF:000004">
    <property type="entry name" value="Rop guanine nucleotide exchange factor 1"/>
    <property type="match status" value="1"/>
</dbReference>
<reference evidence="5 6" key="1">
    <citation type="submission" date="2022-03" db="EMBL/GenBank/DDBJ databases">
        <authorList>
            <person name="Nunn A."/>
            <person name="Chopra R."/>
            <person name="Nunn A."/>
            <person name="Contreras Garrido A."/>
        </authorList>
    </citation>
    <scope>NUCLEOTIDE SEQUENCE [LARGE SCALE GENOMIC DNA]</scope>
</reference>
<feature type="domain" description="PRONE" evidence="4">
    <location>
        <begin position="82"/>
        <end position="460"/>
    </location>
</feature>
<dbReference type="PANTHER" id="PTHR33101">
    <property type="entry name" value="ROP GUANINE NUCLEOTIDE EXCHANGE FACTOR 1"/>
    <property type="match status" value="1"/>
</dbReference>
<dbReference type="PANTHER" id="PTHR33101:SF6">
    <property type="entry name" value="ROP GUANINE NUCLEOTIDE EXCHANGE FACTOR 1"/>
    <property type="match status" value="1"/>
</dbReference>
<dbReference type="EMBL" id="OU466863">
    <property type="protein sequence ID" value="CAH2075802.1"/>
    <property type="molecule type" value="Genomic_DNA"/>
</dbReference>
<sequence length="558" mass="62081">MGSLSSGEDEEGSSERCGSYSPSADISESESSSSFSCLRFDGEGASSSMTSSPRGGGRGFYFPAPVMLPVIGGKDVVWDDKSDKPESDLSEIEMMKERFAKLLLGEDMSGGGKGVCTALAISNAITNLSATVFGELWRLEPLAPQKKAMWRRELEWLLCVSDSIVELIPSIQQFPGGGTYEIMETRPRSDLYANLPALRKLDAMLIDMLDGFSDTEFWYTDRGIALGECEKDSYDSPASVRQEDKWWLPCPKVPPKGLSQEARKKLQQCRDFANQILKAALAINSGVLAEMEIPDPYLEALPKSGKECLGETIYQYLTASNFSPECLLDCLDLSSEHQTIEIANRIEAAVHVWRRKTGRRHKKQGKLKLSSWSGKVKGLTERNGNLVQRAETLLQSLRIRFPGLPQTTLDMNKIQYNKDVGQSILESYSRVTESMAFNITARIDDVLYVDDAMRRSVSATESLSLFSISGGKAQRTGSPFASRRAPPLYTGILGETEKAWSYAGNLSSTRGKWNTREKKRKRNNKMYFDRFWSSPTAQSYTVVNHVPTDMYLHAHGDS</sequence>
<evidence type="ECO:0000256" key="3">
    <source>
        <dbReference type="SAM" id="MobiDB-lite"/>
    </source>
</evidence>
<organism evidence="5 6">
    <name type="scientific">Thlaspi arvense</name>
    <name type="common">Field penny-cress</name>
    <dbReference type="NCBI Taxonomy" id="13288"/>
    <lineage>
        <taxon>Eukaryota</taxon>
        <taxon>Viridiplantae</taxon>
        <taxon>Streptophyta</taxon>
        <taxon>Embryophyta</taxon>
        <taxon>Tracheophyta</taxon>
        <taxon>Spermatophyta</taxon>
        <taxon>Magnoliopsida</taxon>
        <taxon>eudicotyledons</taxon>
        <taxon>Gunneridae</taxon>
        <taxon>Pentapetalae</taxon>
        <taxon>rosids</taxon>
        <taxon>malvids</taxon>
        <taxon>Brassicales</taxon>
        <taxon>Brassicaceae</taxon>
        <taxon>Thlaspideae</taxon>
        <taxon>Thlaspi</taxon>
    </lineage>
</organism>
<gene>
    <name evidence="5" type="ORF">TAV2_LOCUS22598</name>
</gene>
<evidence type="ECO:0000313" key="5">
    <source>
        <dbReference type="EMBL" id="CAH2075802.1"/>
    </source>
</evidence>
<proteinExistence type="predicted"/>
<protein>
    <recommendedName>
        <fullName evidence="4">PRONE domain-containing protein</fullName>
    </recommendedName>
</protein>
<dbReference type="FunFam" id="1.20.58.2010:FF:000001">
    <property type="entry name" value="Rop guanine nucleotide exchange factor 14"/>
    <property type="match status" value="1"/>
</dbReference>
<keyword evidence="6" id="KW-1185">Reference proteome</keyword>
<keyword evidence="1 2" id="KW-0344">Guanine-nucleotide releasing factor</keyword>
<dbReference type="Pfam" id="PF03759">
    <property type="entry name" value="PRONE"/>
    <property type="match status" value="1"/>
</dbReference>
<evidence type="ECO:0000259" key="4">
    <source>
        <dbReference type="PROSITE" id="PS51334"/>
    </source>
</evidence>
<dbReference type="InterPro" id="IPR038937">
    <property type="entry name" value="RopGEF"/>
</dbReference>